<feature type="region of interest" description="Disordered" evidence="1">
    <location>
        <begin position="1"/>
        <end position="50"/>
    </location>
</feature>
<reference evidence="2" key="1">
    <citation type="submission" date="2021-02" db="EMBL/GenBank/DDBJ databases">
        <authorList>
            <person name="Dougan E. K."/>
            <person name="Rhodes N."/>
            <person name="Thang M."/>
            <person name="Chan C."/>
        </authorList>
    </citation>
    <scope>NUCLEOTIDE SEQUENCE</scope>
</reference>
<feature type="compositionally biased region" description="Basic and acidic residues" evidence="1">
    <location>
        <begin position="23"/>
        <end position="34"/>
    </location>
</feature>
<evidence type="ECO:0000313" key="2">
    <source>
        <dbReference type="EMBL" id="CAE8713516.1"/>
    </source>
</evidence>
<organism evidence="2 3">
    <name type="scientific">Polarella glacialis</name>
    <name type="common">Dinoflagellate</name>
    <dbReference type="NCBI Taxonomy" id="89957"/>
    <lineage>
        <taxon>Eukaryota</taxon>
        <taxon>Sar</taxon>
        <taxon>Alveolata</taxon>
        <taxon>Dinophyceae</taxon>
        <taxon>Suessiales</taxon>
        <taxon>Suessiaceae</taxon>
        <taxon>Polarella</taxon>
    </lineage>
</organism>
<evidence type="ECO:0000256" key="1">
    <source>
        <dbReference type="SAM" id="MobiDB-lite"/>
    </source>
</evidence>
<accession>A0A813KV97</accession>
<dbReference type="AlphaFoldDB" id="A0A813KV97"/>
<dbReference type="Proteomes" id="UP000626109">
    <property type="component" value="Unassembled WGS sequence"/>
</dbReference>
<proteinExistence type="predicted"/>
<gene>
    <name evidence="2" type="ORF">PGLA2088_LOCUS37577</name>
</gene>
<dbReference type="EMBL" id="CAJNNW010032502">
    <property type="protein sequence ID" value="CAE8713516.1"/>
    <property type="molecule type" value="Genomic_DNA"/>
</dbReference>
<feature type="region of interest" description="Disordered" evidence="1">
    <location>
        <begin position="411"/>
        <end position="435"/>
    </location>
</feature>
<evidence type="ECO:0000313" key="3">
    <source>
        <dbReference type="Proteomes" id="UP000626109"/>
    </source>
</evidence>
<sequence>MAGSSGRGHRPQEWGWDETDPWLDSKRYKTESREVPQPGTTSAKKSPWESRPGINGLILNNLEELSIPGGGIAVITAEDVKLDARGVALVNLNTYEASRSIKSSSSLAVVLPGHKKKMIVGKGTQDAATFETELTLKCPVSGRLEVRPVTVVNLGSIPVVKPEPGGALIVLKNDFTKEFLFTLHKEFARECGSADSWDQALDMPQKMLPLTVNRIIADAGIGQDVQRSFGTVRVLASTVVVTMRIVRDLKDKVYGASGQQGITVKGVFRNREAEQDYTNIRTDQCFSAAMSTCRSTPGSKGVVMGAKGLAIRIKNDSLKEARQLLCANDERYCDVNFGVVINSVWEIQGFPKGTAASTVTQALASQCASWPGWAVVPFKCFGRYESVWCIVGAEGPPPQTRCKTSSGALIIQPASDKPRNPRASSPQRPSIPKASQYLPARNASPLWANYRQPEASQGPTSSSPPVATSAVSDNQVAKLALRVAALEMGQADTSKRLANVETEQQLGTAAALEALAAFKTSVEQQFVTIQSMAPAANSAGFEGGS</sequence>
<name>A0A813KV97_POLGL</name>
<comment type="caution">
    <text evidence="2">The sequence shown here is derived from an EMBL/GenBank/DDBJ whole genome shotgun (WGS) entry which is preliminary data.</text>
</comment>
<protein>
    <submittedName>
        <fullName evidence="2">Uncharacterized protein</fullName>
    </submittedName>
</protein>